<evidence type="ECO:0000256" key="3">
    <source>
        <dbReference type="ARBA" id="ARBA00022832"/>
    </source>
</evidence>
<comment type="similarity">
    <text evidence="1">Belongs to the ATP-dependent AMP-binding enzyme family.</text>
</comment>
<accession>A0AAP6B9P8</accession>
<protein>
    <submittedName>
        <fullName evidence="6">Fatty acyl-AMP ligase</fullName>
    </submittedName>
</protein>
<dbReference type="InterPro" id="IPR000873">
    <property type="entry name" value="AMP-dep_synth/lig_dom"/>
</dbReference>
<dbReference type="EMBL" id="JARAWP010000004">
    <property type="protein sequence ID" value="MDX3017803.1"/>
    <property type="molecule type" value="Genomic_DNA"/>
</dbReference>
<evidence type="ECO:0000256" key="2">
    <source>
        <dbReference type="ARBA" id="ARBA00022598"/>
    </source>
</evidence>
<dbReference type="PANTHER" id="PTHR22754:SF32">
    <property type="entry name" value="DISCO-INTERACTING PROTEIN 2"/>
    <property type="match status" value="1"/>
</dbReference>
<dbReference type="FunFam" id="3.40.50.12780:FF:000013">
    <property type="entry name" value="Long-chain-fatty-acid--AMP ligase FadD32"/>
    <property type="match status" value="1"/>
</dbReference>
<dbReference type="Pfam" id="PF00501">
    <property type="entry name" value="AMP-binding"/>
    <property type="match status" value="1"/>
</dbReference>
<dbReference type="Gene3D" id="3.40.50.12780">
    <property type="entry name" value="N-terminal domain of ligase-like"/>
    <property type="match status" value="1"/>
</dbReference>
<evidence type="ECO:0000313" key="9">
    <source>
        <dbReference type="Proteomes" id="UP001282288"/>
    </source>
</evidence>
<evidence type="ECO:0000256" key="1">
    <source>
        <dbReference type="ARBA" id="ARBA00006432"/>
    </source>
</evidence>
<dbReference type="GeneID" id="69811819"/>
<dbReference type="InterPro" id="IPR020845">
    <property type="entry name" value="AMP-binding_CS"/>
</dbReference>
<keyword evidence="8" id="KW-1185">Reference proteome</keyword>
<dbReference type="InterPro" id="IPR045851">
    <property type="entry name" value="AMP-bd_C_sf"/>
</dbReference>
<dbReference type="PROSITE" id="PS00455">
    <property type="entry name" value="AMP_BINDING"/>
    <property type="match status" value="1"/>
</dbReference>
<dbReference type="GO" id="GO:0006633">
    <property type="term" value="P:fatty acid biosynthetic process"/>
    <property type="evidence" value="ECO:0007669"/>
    <property type="project" value="TreeGrafter"/>
</dbReference>
<evidence type="ECO:0000313" key="6">
    <source>
        <dbReference type="EMBL" id="MDX2960517.1"/>
    </source>
</evidence>
<organism evidence="6 9">
    <name type="scientific">Streptomyces acidiscabies</name>
    <dbReference type="NCBI Taxonomy" id="42234"/>
    <lineage>
        <taxon>Bacteria</taxon>
        <taxon>Bacillati</taxon>
        <taxon>Actinomycetota</taxon>
        <taxon>Actinomycetes</taxon>
        <taxon>Kitasatosporales</taxon>
        <taxon>Streptomycetaceae</taxon>
        <taxon>Streptomyces</taxon>
    </lineage>
</organism>
<evidence type="ECO:0000259" key="5">
    <source>
        <dbReference type="Pfam" id="PF00501"/>
    </source>
</evidence>
<feature type="domain" description="AMP-dependent synthetase/ligase" evidence="5">
    <location>
        <begin position="23"/>
        <end position="416"/>
    </location>
</feature>
<dbReference type="AlphaFoldDB" id="A0AAP6B9P8"/>
<dbReference type="SUPFAM" id="SSF56801">
    <property type="entry name" value="Acetyl-CoA synthetase-like"/>
    <property type="match status" value="1"/>
</dbReference>
<keyword evidence="4" id="KW-0443">Lipid metabolism</keyword>
<dbReference type="Gene3D" id="3.30.300.30">
    <property type="match status" value="1"/>
</dbReference>
<sequence length="595" mass="63322">MGYDMIENITAAPSLGALLRDHVRDRAGQDAVVFVRDPQTDDADTLTYAQLDRRAGAVADVLRTHAAPGDRVLLLYPQSTEGVAAFAGCLYAGTLAVVAPMPGSYQQDRKRVTSIVSDAGISVVLTDSANLEAVQEWAGAAALPGLRVLASDTFDDAEGHLAALAPAGHETPAMLQYTSGSTSEPKGVTITHGNLLHDIAAFVSSLGAEEPVRTGGWAPLYHDMGLIGQTLAPLAMGSTVVLMSAVTFVKRPVQWLRLIDRYDLRFSAAPNFAHDLCVAKVTDEQLTGLDLSRWRYALSGGEPAQASTIRRFTERFAAAGLDPDAFGVCYGLAECTVFVAGSPERPAVVTDLDPALLEQGLLRRATDGTEGRPVPGNGAVHGVEARIVDPGTREDLPAGSVGEIWLRGPSVARGYWENPQATAETFQARTKDGDGPFLRTGDLGGFLDGELYVTGRRKDLMIINGRNLHPQDVEHALRDRHDELDGLPGAVFSVPVDGAGGANEEALVVMQEVRGRPAPDDAQVLVRAMRDTVSREFGVRAAGVLLLRRAGVRRTTSGKIQRAAMRDLFLSGAVEPLFAEFDARHAALAGQGRTA</sequence>
<evidence type="ECO:0000313" key="7">
    <source>
        <dbReference type="EMBL" id="MDX3017803.1"/>
    </source>
</evidence>
<gene>
    <name evidence="6" type="ORF">PV399_12440</name>
    <name evidence="7" type="ORF">PV666_07905</name>
</gene>
<dbReference type="Proteomes" id="UP001272987">
    <property type="component" value="Unassembled WGS sequence"/>
</dbReference>
<dbReference type="Proteomes" id="UP001282288">
    <property type="component" value="Unassembled WGS sequence"/>
</dbReference>
<dbReference type="InterPro" id="IPR040097">
    <property type="entry name" value="FAAL/FAAC"/>
</dbReference>
<dbReference type="GO" id="GO:0071766">
    <property type="term" value="P:Actinobacterium-type cell wall biogenesis"/>
    <property type="evidence" value="ECO:0007669"/>
    <property type="project" value="UniProtKB-ARBA"/>
</dbReference>
<dbReference type="PANTHER" id="PTHR22754">
    <property type="entry name" value="DISCO-INTERACTING PROTEIN 2 DIP2 -RELATED"/>
    <property type="match status" value="1"/>
</dbReference>
<dbReference type="EMBL" id="JARAWC010000007">
    <property type="protein sequence ID" value="MDX2960517.1"/>
    <property type="molecule type" value="Genomic_DNA"/>
</dbReference>
<evidence type="ECO:0000256" key="4">
    <source>
        <dbReference type="ARBA" id="ARBA00023098"/>
    </source>
</evidence>
<dbReference type="InterPro" id="IPR042099">
    <property type="entry name" value="ANL_N_sf"/>
</dbReference>
<comment type="caution">
    <text evidence="6">The sequence shown here is derived from an EMBL/GenBank/DDBJ whole genome shotgun (WGS) entry which is preliminary data.</text>
</comment>
<dbReference type="GO" id="GO:0005886">
    <property type="term" value="C:plasma membrane"/>
    <property type="evidence" value="ECO:0007669"/>
    <property type="project" value="TreeGrafter"/>
</dbReference>
<keyword evidence="3" id="KW-0276">Fatty acid metabolism</keyword>
<dbReference type="CDD" id="cd05931">
    <property type="entry name" value="FAAL"/>
    <property type="match status" value="1"/>
</dbReference>
<dbReference type="RefSeq" id="WP_010355004.1">
    <property type="nucleotide sequence ID" value="NZ_CP122369.1"/>
</dbReference>
<reference evidence="6 8" key="1">
    <citation type="journal article" date="2023" name="Microb. Genom.">
        <title>Mesoterricola silvestris gen. nov., sp. nov., Mesoterricola sediminis sp. nov., Geothrix oryzae sp. nov., Geothrix edaphica sp. nov., Geothrix rubra sp. nov., and Geothrix limicola sp. nov., six novel members of Acidobacteriota isolated from soils.</title>
        <authorList>
            <person name="Weisberg A.J."/>
            <person name="Pearce E."/>
            <person name="Kramer C.G."/>
            <person name="Chang J.H."/>
            <person name="Clarke C.R."/>
        </authorList>
    </citation>
    <scope>NUCLEOTIDE SEQUENCE</scope>
    <source>
        <strain evidence="7 8">NB05-1H</strain>
        <strain evidence="6">NRRL_B-16521</strain>
    </source>
</reference>
<evidence type="ECO:0000313" key="8">
    <source>
        <dbReference type="Proteomes" id="UP001272987"/>
    </source>
</evidence>
<dbReference type="GO" id="GO:0070566">
    <property type="term" value="F:adenylyltransferase activity"/>
    <property type="evidence" value="ECO:0007669"/>
    <property type="project" value="TreeGrafter"/>
</dbReference>
<name>A0AAP6B9P8_9ACTN</name>
<proteinExistence type="inferred from homology"/>
<dbReference type="GO" id="GO:0016874">
    <property type="term" value="F:ligase activity"/>
    <property type="evidence" value="ECO:0007669"/>
    <property type="project" value="UniProtKB-KW"/>
</dbReference>
<keyword evidence="2 6" id="KW-0436">Ligase</keyword>